<reference evidence="1 2" key="1">
    <citation type="journal article" date="2018" name="Mol. Biol. Evol.">
        <title>Broad Genomic Sampling Reveals a Smut Pathogenic Ancestry of the Fungal Clade Ustilaginomycotina.</title>
        <authorList>
            <person name="Kijpornyongpan T."/>
            <person name="Mondo S.J."/>
            <person name="Barry K."/>
            <person name="Sandor L."/>
            <person name="Lee J."/>
            <person name="Lipzen A."/>
            <person name="Pangilinan J."/>
            <person name="LaButti K."/>
            <person name="Hainaut M."/>
            <person name="Henrissat B."/>
            <person name="Grigoriev I.V."/>
            <person name="Spatafora J.W."/>
            <person name="Aime M.C."/>
        </authorList>
    </citation>
    <scope>NUCLEOTIDE SEQUENCE [LARGE SCALE GENOMIC DNA]</scope>
    <source>
        <strain evidence="1 2">SA 807</strain>
    </source>
</reference>
<organism evidence="1 2">
    <name type="scientific">Violaceomyces palustris</name>
    <dbReference type="NCBI Taxonomy" id="1673888"/>
    <lineage>
        <taxon>Eukaryota</taxon>
        <taxon>Fungi</taxon>
        <taxon>Dikarya</taxon>
        <taxon>Basidiomycota</taxon>
        <taxon>Ustilaginomycotina</taxon>
        <taxon>Ustilaginomycetes</taxon>
        <taxon>Violaceomycetales</taxon>
        <taxon>Violaceomycetaceae</taxon>
        <taxon>Violaceomyces</taxon>
    </lineage>
</organism>
<gene>
    <name evidence="1" type="ORF">IE53DRAFT_244547</name>
</gene>
<accession>A0ACD0P413</accession>
<evidence type="ECO:0000313" key="2">
    <source>
        <dbReference type="Proteomes" id="UP000245626"/>
    </source>
</evidence>
<evidence type="ECO:0000313" key="1">
    <source>
        <dbReference type="EMBL" id="PWN52858.1"/>
    </source>
</evidence>
<proteinExistence type="predicted"/>
<keyword evidence="2" id="KW-1185">Reference proteome</keyword>
<protein>
    <submittedName>
        <fullName evidence="1">Uncharacterized protein</fullName>
    </submittedName>
</protein>
<dbReference type="EMBL" id="KZ819754">
    <property type="protein sequence ID" value="PWN52858.1"/>
    <property type="molecule type" value="Genomic_DNA"/>
</dbReference>
<name>A0ACD0P413_9BASI</name>
<sequence>MSRVESKPANMKKGDGGRKEAQGSNAEIKGSPLGSAKVGFLPKTSRRWTVDSSDGPSNKAKRLWNDRIRFRMIDSYVLIRAHRLDHTTQRGVLHWIKPIVAYFLSFASILSLIRGQLPLAPNPRLPPEKKRGEKKEGARWRRKRKKEGGSRMSNDRRECRCEPFSSPSHLTPVYRISSYNFYCCFGCLFPVFFPSSSPSRSLIKSSTLTRSRHQGDTRDQAEVVVIWFSAKERMFGRSLSLFFFLGSGGKAFIEEALFKDHGCRLEFGSARSEGEKDGVRVPAEC</sequence>
<dbReference type="Proteomes" id="UP000245626">
    <property type="component" value="Unassembled WGS sequence"/>
</dbReference>